<dbReference type="RefSeq" id="WP_377485196.1">
    <property type="nucleotide sequence ID" value="NZ_JBHUOX010000009.1"/>
</dbReference>
<dbReference type="Proteomes" id="UP001597641">
    <property type="component" value="Unassembled WGS sequence"/>
</dbReference>
<comment type="caution">
    <text evidence="1">The sequence shown here is derived from an EMBL/GenBank/DDBJ whole genome shotgun (WGS) entry which is preliminary data.</text>
</comment>
<evidence type="ECO:0000313" key="2">
    <source>
        <dbReference type="Proteomes" id="UP001597641"/>
    </source>
</evidence>
<accession>A0ABW6BWB7</accession>
<organism evidence="1 2">
    <name type="scientific">Pontibacter toksunensis</name>
    <dbReference type="NCBI Taxonomy" id="1332631"/>
    <lineage>
        <taxon>Bacteria</taxon>
        <taxon>Pseudomonadati</taxon>
        <taxon>Bacteroidota</taxon>
        <taxon>Cytophagia</taxon>
        <taxon>Cytophagales</taxon>
        <taxon>Hymenobacteraceae</taxon>
        <taxon>Pontibacter</taxon>
    </lineage>
</organism>
<name>A0ABW6BWB7_9BACT</name>
<gene>
    <name evidence="1" type="ORF">ACFS7Z_13030</name>
</gene>
<dbReference type="EMBL" id="JBHUOX010000009">
    <property type="protein sequence ID" value="MFD3001292.1"/>
    <property type="molecule type" value="Genomic_DNA"/>
</dbReference>
<keyword evidence="2" id="KW-1185">Reference proteome</keyword>
<reference evidence="2" key="1">
    <citation type="journal article" date="2019" name="Int. J. Syst. Evol. Microbiol.">
        <title>The Global Catalogue of Microorganisms (GCM) 10K type strain sequencing project: providing services to taxonomists for standard genome sequencing and annotation.</title>
        <authorList>
            <consortium name="The Broad Institute Genomics Platform"/>
            <consortium name="The Broad Institute Genome Sequencing Center for Infectious Disease"/>
            <person name="Wu L."/>
            <person name="Ma J."/>
        </authorList>
    </citation>
    <scope>NUCLEOTIDE SEQUENCE [LARGE SCALE GENOMIC DNA]</scope>
    <source>
        <strain evidence="2">KCTC 23984</strain>
    </source>
</reference>
<protein>
    <submittedName>
        <fullName evidence="1">Uncharacterized protein</fullName>
    </submittedName>
</protein>
<evidence type="ECO:0000313" key="1">
    <source>
        <dbReference type="EMBL" id="MFD3001292.1"/>
    </source>
</evidence>
<proteinExistence type="predicted"/>
<sequence length="101" mass="11624">MKTLLKKVVKACQPKYEVVCTTYQIIPGLPVNKKESRHAFGRGESVEAKEFYGKVVSSDFTRNLAPVEVHLRRIYLRGKTIEHAQFGPVKDLKKFKIVYNK</sequence>